<proteinExistence type="predicted"/>
<keyword evidence="2" id="KW-1185">Reference proteome</keyword>
<sequence length="473" mass="51553">MKDEAYKRLLNWEATLLPDHEGVEMNTSPVRMDDLPLNGFHCRIAALTFGAHLVDGYVLGVIGYAIIQLTPAMQLTPLMAGMIGGAALLGLFIGSLILGWVSDHIGRQKIFNFSFMLITVASFLQFFATTPEQLIGLRILIGIGLGGDYSVGHTLLAEFAPRRHRGILLGAFSVVWTVGYVLASLAGHHFISENPDAWRWLLASSALPALLITLLRWGTPESPRWLMRQGRFAEAHAVVHRCFGMHVQLGDEVTKETNKQISALFSSRYWRRTAFNSIFFVCLVIPWFVIYTWLPTIAETIGLEDALTASLLLNALLIVGALLGLVLTHLLAHRHFLLGSFLLLAATLLVMACLPPGSHWTLLLFVLFSTTISAVSNLVGILPAESFPTDIRSLGVGFATAMSRLGAAISTGLLPWILAQWGMTVTLLLLSGILLIGFMVTWLWAPETKALPLVAAGSGDKRQGGTNEHSIGV</sequence>
<evidence type="ECO:0000313" key="1">
    <source>
        <dbReference type="EMBL" id="USB42111.1"/>
    </source>
</evidence>
<accession>A0ACD4ARV9</accession>
<evidence type="ECO:0000313" key="2">
    <source>
        <dbReference type="Proteomes" id="UP001057074"/>
    </source>
</evidence>
<organism evidence="1 2">
    <name type="scientific">Klebsiella africana</name>
    <dbReference type="NCBI Taxonomy" id="2489010"/>
    <lineage>
        <taxon>Bacteria</taxon>
        <taxon>Pseudomonadati</taxon>
        <taxon>Pseudomonadota</taxon>
        <taxon>Gammaproteobacteria</taxon>
        <taxon>Enterobacterales</taxon>
        <taxon>Enterobacteriaceae</taxon>
        <taxon>Klebsiella/Raoultella group</taxon>
        <taxon>Klebsiella</taxon>
    </lineage>
</organism>
<name>A0ACD4ARV9_9ENTR</name>
<protein>
    <submittedName>
        <fullName evidence="1">MFS transporter</fullName>
    </submittedName>
</protein>
<reference evidence="1" key="1">
    <citation type="journal article" date="2022" name="Environ. Microbiol.">
        <title>Transmission of Klebsiella strains and plasmids within and between grey-headed flying fox colonies.</title>
        <authorList>
            <person name="Vezina B."/>
            <person name="Judd L.M."/>
            <person name="McDougall F.K."/>
            <person name="Boardman W.S.J."/>
            <person name="Power M.L."/>
            <person name="Hawkey J."/>
            <person name="Brisse S."/>
            <person name="Monk J.M."/>
            <person name="Holt K.E."/>
            <person name="Wyres K.L."/>
        </authorList>
    </citation>
    <scope>NUCLEOTIDE SEQUENCE</scope>
    <source>
        <strain evidence="1">FF1019</strain>
    </source>
</reference>
<dbReference type="Proteomes" id="UP001057074">
    <property type="component" value="Chromosome"/>
</dbReference>
<dbReference type="EMBL" id="CP077823">
    <property type="protein sequence ID" value="USB42111.1"/>
    <property type="molecule type" value="Genomic_DNA"/>
</dbReference>
<gene>
    <name evidence="1" type="ORF">KU660_04955</name>
</gene>